<dbReference type="InterPro" id="IPR010921">
    <property type="entry name" value="Trp_repressor/repl_initiator"/>
</dbReference>
<feature type="coiled-coil region" evidence="2">
    <location>
        <begin position="192"/>
        <end position="226"/>
    </location>
</feature>
<dbReference type="EMBL" id="JAFREL020000004">
    <property type="protein sequence ID" value="MEO1772070.1"/>
    <property type="molecule type" value="Genomic_DNA"/>
</dbReference>
<feature type="domain" description="Insertion element IS150 protein InsJ-like helix-turn-helix" evidence="3">
    <location>
        <begin position="70"/>
        <end position="109"/>
    </location>
</feature>
<dbReference type="Pfam" id="PF13518">
    <property type="entry name" value="HTH_28"/>
    <property type="match status" value="3"/>
</dbReference>
<evidence type="ECO:0000313" key="5">
    <source>
        <dbReference type="Proteomes" id="UP000664357"/>
    </source>
</evidence>
<comment type="similarity">
    <text evidence="1">Belongs to the IS150/IS1296 orfA family.</text>
</comment>
<dbReference type="InterPro" id="IPR036388">
    <property type="entry name" value="WH-like_DNA-bd_sf"/>
</dbReference>
<dbReference type="RefSeq" id="WP_347298935.1">
    <property type="nucleotide sequence ID" value="NZ_JAFREL020000004.1"/>
</dbReference>
<proteinExistence type="inferred from homology"/>
<dbReference type="SUPFAM" id="SSF48295">
    <property type="entry name" value="TrpR-like"/>
    <property type="match status" value="2"/>
</dbReference>
<dbReference type="Proteomes" id="UP000664357">
    <property type="component" value="Unassembled WGS sequence"/>
</dbReference>
<feature type="domain" description="Insertion element IS150 protein InsJ-like helix-turn-helix" evidence="3">
    <location>
        <begin position="131"/>
        <end position="183"/>
    </location>
</feature>
<dbReference type="PANTHER" id="PTHR33795">
    <property type="entry name" value="INSERTION ELEMENT IS150 PROTEIN INSJ"/>
    <property type="match status" value="1"/>
</dbReference>
<evidence type="ECO:0000313" key="4">
    <source>
        <dbReference type="EMBL" id="MEO1772070.1"/>
    </source>
</evidence>
<dbReference type="Gene3D" id="1.10.10.10">
    <property type="entry name" value="Winged helix-like DNA-binding domain superfamily/Winged helix DNA-binding domain"/>
    <property type="match status" value="2"/>
</dbReference>
<accession>A0ABV0EVY2</accession>
<keyword evidence="2" id="KW-0175">Coiled coil</keyword>
<comment type="caution">
    <text evidence="4">The sequence shown here is derived from an EMBL/GenBank/DDBJ whole genome shotgun (WGS) entry which is preliminary data.</text>
</comment>
<dbReference type="PANTHER" id="PTHR33795:SF1">
    <property type="entry name" value="INSERTION ELEMENT IS150 PROTEIN INSJ"/>
    <property type="match status" value="1"/>
</dbReference>
<keyword evidence="5" id="KW-1185">Reference proteome</keyword>
<gene>
    <name evidence="4" type="ORF">JZO67_004052</name>
</gene>
<evidence type="ECO:0000256" key="1">
    <source>
        <dbReference type="ARBA" id="ARBA00038232"/>
    </source>
</evidence>
<dbReference type="Gene3D" id="1.10.10.60">
    <property type="entry name" value="Homeodomain-like"/>
    <property type="match status" value="1"/>
</dbReference>
<sequence>MGKRRMKLSPEERLKIVESYLRHEISLKGATKEAEVSTETIKRWCNLYENEGAAGLIASRKNKNYSQDLKLTAVQDYFTGGGSQVYIAKKYGLRSKRQLQDWIKVYNTHKDFKSESGGSRMSQTRETSQEERLKIVLECLANNKDYGAMAIKYRVSYQNVYNWVKKYEQRGCDGLQDRRGRRKAKQVGRTPEEEQAIELAKLKSEIRQLRMENDLLKKVRELERRNR</sequence>
<reference evidence="4 5" key="1">
    <citation type="submission" date="2021-03" db="EMBL/GenBank/DDBJ databases">
        <authorList>
            <person name="Gilmore M.S."/>
            <person name="Schwartzman J."/>
            <person name="Van Tyne D."/>
            <person name="Martin M."/>
            <person name="Earl A.M."/>
            <person name="Manson A.L."/>
            <person name="Straub T."/>
            <person name="Salamzade R."/>
            <person name="Saavedra J."/>
            <person name="Lebreton F."/>
            <person name="Prichula J."/>
            <person name="Schaufler K."/>
            <person name="Gaca A."/>
            <person name="Sgardioli B."/>
            <person name="Wagenaar J."/>
            <person name="Strong T."/>
        </authorList>
    </citation>
    <scope>NUCLEOTIDE SEQUENCE [LARGE SCALE GENOMIC DNA]</scope>
    <source>
        <strain evidence="4 5">665A</strain>
    </source>
</reference>
<dbReference type="InterPro" id="IPR009057">
    <property type="entry name" value="Homeodomain-like_sf"/>
</dbReference>
<protein>
    <recommendedName>
        <fullName evidence="3">Insertion element IS150 protein InsJ-like helix-turn-helix domain-containing protein</fullName>
    </recommendedName>
</protein>
<reference evidence="4 5" key="2">
    <citation type="submission" date="2024-02" db="EMBL/GenBank/DDBJ databases">
        <title>The Genome Sequence of Enterococcus sp. DIV0159.</title>
        <authorList>
            <person name="Earl A."/>
            <person name="Manson A."/>
            <person name="Gilmore M."/>
            <person name="Sanders J."/>
            <person name="Shea T."/>
            <person name="Howe W."/>
            <person name="Livny J."/>
            <person name="Cuomo C."/>
            <person name="Neafsey D."/>
            <person name="Birren B."/>
        </authorList>
    </citation>
    <scope>NUCLEOTIDE SEQUENCE [LARGE SCALE GENOMIC DNA]</scope>
    <source>
        <strain evidence="4 5">665A</strain>
    </source>
</reference>
<feature type="domain" description="Insertion element IS150 protein InsJ-like helix-turn-helix" evidence="3">
    <location>
        <begin position="12"/>
        <end position="61"/>
    </location>
</feature>
<name>A0ABV0EVY2_9ENTE</name>
<evidence type="ECO:0000259" key="3">
    <source>
        <dbReference type="Pfam" id="PF13518"/>
    </source>
</evidence>
<dbReference type="InterPro" id="IPR055247">
    <property type="entry name" value="InsJ-like_HTH"/>
</dbReference>
<organism evidence="4 5">
    <name type="scientific">Candidatus Enterococcus ferrettii</name>
    <dbReference type="NCBI Taxonomy" id="2815324"/>
    <lineage>
        <taxon>Bacteria</taxon>
        <taxon>Bacillati</taxon>
        <taxon>Bacillota</taxon>
        <taxon>Bacilli</taxon>
        <taxon>Lactobacillales</taxon>
        <taxon>Enterococcaceae</taxon>
        <taxon>Enterococcus</taxon>
    </lineage>
</organism>
<evidence type="ECO:0000256" key="2">
    <source>
        <dbReference type="SAM" id="Coils"/>
    </source>
</evidence>
<dbReference type="InterPro" id="IPR052057">
    <property type="entry name" value="IS150/IS1296_orfA-like"/>
</dbReference>
<dbReference type="SUPFAM" id="SSF46689">
    <property type="entry name" value="Homeodomain-like"/>
    <property type="match status" value="1"/>
</dbReference>